<keyword evidence="1" id="KW-0472">Membrane</keyword>
<proteinExistence type="predicted"/>
<name>A0ABR1KYU4_9PEZI</name>
<feature type="transmembrane region" description="Helical" evidence="1">
    <location>
        <begin position="13"/>
        <end position="37"/>
    </location>
</feature>
<sequence>MAPIPHPISNSDAINIAGVVMTFVGVVLATAFSLTSLRLQKQIARSHCGLVISATPEAVVISCAAIVLIPPLNGSTNRRYGWRYVG</sequence>
<protein>
    <submittedName>
        <fullName evidence="2">Uncharacterized protein</fullName>
    </submittedName>
</protein>
<organism evidence="2 3">
    <name type="scientific">Phyllosticta citriasiana</name>
    <dbReference type="NCBI Taxonomy" id="595635"/>
    <lineage>
        <taxon>Eukaryota</taxon>
        <taxon>Fungi</taxon>
        <taxon>Dikarya</taxon>
        <taxon>Ascomycota</taxon>
        <taxon>Pezizomycotina</taxon>
        <taxon>Dothideomycetes</taxon>
        <taxon>Dothideomycetes incertae sedis</taxon>
        <taxon>Botryosphaeriales</taxon>
        <taxon>Phyllostictaceae</taxon>
        <taxon>Phyllosticta</taxon>
    </lineage>
</organism>
<evidence type="ECO:0000256" key="1">
    <source>
        <dbReference type="SAM" id="Phobius"/>
    </source>
</evidence>
<comment type="caution">
    <text evidence="2">The sequence shown here is derived from an EMBL/GenBank/DDBJ whole genome shotgun (WGS) entry which is preliminary data.</text>
</comment>
<evidence type="ECO:0000313" key="2">
    <source>
        <dbReference type="EMBL" id="KAK7523349.1"/>
    </source>
</evidence>
<keyword evidence="1" id="KW-1133">Transmembrane helix</keyword>
<evidence type="ECO:0000313" key="3">
    <source>
        <dbReference type="Proteomes" id="UP001363622"/>
    </source>
</evidence>
<dbReference type="EMBL" id="JBBPHU010000001">
    <property type="protein sequence ID" value="KAK7523349.1"/>
    <property type="molecule type" value="Genomic_DNA"/>
</dbReference>
<reference evidence="2 3" key="1">
    <citation type="submission" date="2024-04" db="EMBL/GenBank/DDBJ databases">
        <title>Phyllosticta paracitricarpa is synonymous to the EU quarantine fungus P. citricarpa based on phylogenomic analyses.</title>
        <authorList>
            <consortium name="Lawrence Berkeley National Laboratory"/>
            <person name="Van Ingen-Buijs V.A."/>
            <person name="Van Westerhoven A.C."/>
            <person name="Haridas S."/>
            <person name="Skiadas P."/>
            <person name="Martin F."/>
            <person name="Groenewald J.Z."/>
            <person name="Crous P.W."/>
            <person name="Seidl M.F."/>
        </authorList>
    </citation>
    <scope>NUCLEOTIDE SEQUENCE [LARGE SCALE GENOMIC DNA]</scope>
    <source>
        <strain evidence="2 3">CBS 123371</strain>
    </source>
</reference>
<gene>
    <name evidence="2" type="ORF">IWZ03DRAFT_364376</name>
</gene>
<dbReference type="Proteomes" id="UP001363622">
    <property type="component" value="Unassembled WGS sequence"/>
</dbReference>
<accession>A0ABR1KYU4</accession>
<keyword evidence="3" id="KW-1185">Reference proteome</keyword>
<keyword evidence="1" id="KW-0812">Transmembrane</keyword>
<feature type="transmembrane region" description="Helical" evidence="1">
    <location>
        <begin position="49"/>
        <end position="69"/>
    </location>
</feature>